<keyword evidence="2" id="KW-0677">Repeat</keyword>
<evidence type="ECO:0000313" key="5">
    <source>
        <dbReference type="EnsemblMetazoa" id="PPAI006934-PA"/>
    </source>
</evidence>
<dbReference type="VEuPathDB" id="VectorBase:PPAI006934"/>
<dbReference type="InterPro" id="IPR046342">
    <property type="entry name" value="CBS_dom_sf"/>
</dbReference>
<sequence>MLTITDFIKILQMYYTSANCSMDQLEEHKLDTWRDVLKNQVVPLVSIGPDASLFDAIKTLIHNRIHRLPVIDPLTGNVLYILTHKRILRFLFLYTDFQDK</sequence>
<organism evidence="5 6">
    <name type="scientific">Phlebotomus papatasi</name>
    <name type="common">Sandfly</name>
    <dbReference type="NCBI Taxonomy" id="29031"/>
    <lineage>
        <taxon>Eukaryota</taxon>
        <taxon>Metazoa</taxon>
        <taxon>Ecdysozoa</taxon>
        <taxon>Arthropoda</taxon>
        <taxon>Hexapoda</taxon>
        <taxon>Insecta</taxon>
        <taxon>Pterygota</taxon>
        <taxon>Neoptera</taxon>
        <taxon>Endopterygota</taxon>
        <taxon>Diptera</taxon>
        <taxon>Nematocera</taxon>
        <taxon>Psychodoidea</taxon>
        <taxon>Psychodidae</taxon>
        <taxon>Phlebotomus</taxon>
        <taxon>Phlebotomus</taxon>
    </lineage>
</organism>
<name>A0A1B0DFX3_PHLPP</name>
<accession>A0A1B0DFX3</accession>
<dbReference type="PANTHER" id="PTHR13780">
    <property type="entry name" value="AMP-ACTIVATED PROTEIN KINASE, GAMMA REGULATORY SUBUNIT"/>
    <property type="match status" value="1"/>
</dbReference>
<dbReference type="Gene3D" id="3.10.580.10">
    <property type="entry name" value="CBS-domain"/>
    <property type="match status" value="1"/>
</dbReference>
<dbReference type="PANTHER" id="PTHR13780:SF35">
    <property type="entry name" value="LD22662P"/>
    <property type="match status" value="1"/>
</dbReference>
<evidence type="ECO:0000256" key="3">
    <source>
        <dbReference type="ARBA" id="ARBA00023122"/>
    </source>
</evidence>
<dbReference type="GO" id="GO:0005737">
    <property type="term" value="C:cytoplasm"/>
    <property type="evidence" value="ECO:0007669"/>
    <property type="project" value="TreeGrafter"/>
</dbReference>
<dbReference type="SMART" id="SM00116">
    <property type="entry name" value="CBS"/>
    <property type="match status" value="1"/>
</dbReference>
<protein>
    <submittedName>
        <fullName evidence="5">Uncharacterized protein</fullName>
    </submittedName>
</protein>
<dbReference type="VEuPathDB" id="VectorBase:PPAPM1_011773"/>
<evidence type="ECO:0000256" key="2">
    <source>
        <dbReference type="ARBA" id="ARBA00022737"/>
    </source>
</evidence>
<dbReference type="EnsemblMetazoa" id="PPAI006934-RA">
    <property type="protein sequence ID" value="PPAI006934-PA"/>
    <property type="gene ID" value="PPAI006934"/>
</dbReference>
<comment type="subunit">
    <text evidence="4">AMPK is a heterotrimer of an alpha catalytic subunit (PRKAA1 or PRKAA2), a beta (PRKAB1 or PRKAB2) and a gamma non-catalytic subunits (PRKAG1, PRKAG2 or PRKAG3). Interacts with FNIP1 and FNIP2.</text>
</comment>
<dbReference type="SUPFAM" id="SSF54631">
    <property type="entry name" value="CBS-domain pair"/>
    <property type="match status" value="1"/>
</dbReference>
<dbReference type="GO" id="GO:0005634">
    <property type="term" value="C:nucleus"/>
    <property type="evidence" value="ECO:0007669"/>
    <property type="project" value="TreeGrafter"/>
</dbReference>
<evidence type="ECO:0000313" key="6">
    <source>
        <dbReference type="Proteomes" id="UP000092462"/>
    </source>
</evidence>
<keyword evidence="6" id="KW-1185">Reference proteome</keyword>
<keyword evidence="3" id="KW-0129">CBS domain</keyword>
<dbReference type="PROSITE" id="PS51371">
    <property type="entry name" value="CBS"/>
    <property type="match status" value="1"/>
</dbReference>
<dbReference type="EMBL" id="AJVK01059086">
    <property type="status" value="NOT_ANNOTATED_CDS"/>
    <property type="molecule type" value="Genomic_DNA"/>
</dbReference>
<dbReference type="GO" id="GO:0031588">
    <property type="term" value="C:nucleotide-activated protein kinase complex"/>
    <property type="evidence" value="ECO:0007669"/>
    <property type="project" value="TreeGrafter"/>
</dbReference>
<evidence type="ECO:0000256" key="1">
    <source>
        <dbReference type="ARBA" id="ARBA00006750"/>
    </source>
</evidence>
<dbReference type="Pfam" id="PF00571">
    <property type="entry name" value="CBS"/>
    <property type="match status" value="1"/>
</dbReference>
<dbReference type="GO" id="GO:0019887">
    <property type="term" value="F:protein kinase regulator activity"/>
    <property type="evidence" value="ECO:0007669"/>
    <property type="project" value="TreeGrafter"/>
</dbReference>
<dbReference type="GO" id="GO:0019901">
    <property type="term" value="F:protein kinase binding"/>
    <property type="evidence" value="ECO:0007669"/>
    <property type="project" value="TreeGrafter"/>
</dbReference>
<dbReference type="InterPro" id="IPR050511">
    <property type="entry name" value="AMPK_gamma/SDS23_families"/>
</dbReference>
<dbReference type="Proteomes" id="UP000092462">
    <property type="component" value="Unassembled WGS sequence"/>
</dbReference>
<dbReference type="GO" id="GO:0016208">
    <property type="term" value="F:AMP binding"/>
    <property type="evidence" value="ECO:0007669"/>
    <property type="project" value="TreeGrafter"/>
</dbReference>
<proteinExistence type="inferred from homology"/>
<dbReference type="AlphaFoldDB" id="A0A1B0DFX3"/>
<comment type="similarity">
    <text evidence="1">Belongs to the 5'-AMP-activated protein kinase gamma subunit family.</text>
</comment>
<dbReference type="InterPro" id="IPR000644">
    <property type="entry name" value="CBS_dom"/>
</dbReference>
<reference evidence="5" key="1">
    <citation type="submission" date="2022-08" db="UniProtKB">
        <authorList>
            <consortium name="EnsemblMetazoa"/>
        </authorList>
    </citation>
    <scope>IDENTIFICATION</scope>
    <source>
        <strain evidence="5">Israel</strain>
    </source>
</reference>
<evidence type="ECO:0000256" key="4">
    <source>
        <dbReference type="ARBA" id="ARBA00025878"/>
    </source>
</evidence>